<protein>
    <submittedName>
        <fullName evidence="1">Uncharacterized protein</fullName>
    </submittedName>
</protein>
<name>A0ABN3NE82_STRLO</name>
<dbReference type="EMBL" id="BAAASG010000028">
    <property type="protein sequence ID" value="GAA2519958.1"/>
    <property type="molecule type" value="Genomic_DNA"/>
</dbReference>
<accession>A0ABN3NE82</accession>
<dbReference type="Proteomes" id="UP001501777">
    <property type="component" value="Unassembled WGS sequence"/>
</dbReference>
<comment type="caution">
    <text evidence="1">The sequence shown here is derived from an EMBL/GenBank/DDBJ whole genome shotgun (WGS) entry which is preliminary data.</text>
</comment>
<reference evidence="1 2" key="1">
    <citation type="journal article" date="2019" name="Int. J. Syst. Evol. Microbiol.">
        <title>The Global Catalogue of Microorganisms (GCM) 10K type strain sequencing project: providing services to taxonomists for standard genome sequencing and annotation.</title>
        <authorList>
            <consortium name="The Broad Institute Genomics Platform"/>
            <consortium name="The Broad Institute Genome Sequencing Center for Infectious Disease"/>
            <person name="Wu L."/>
            <person name="Ma J."/>
        </authorList>
    </citation>
    <scope>NUCLEOTIDE SEQUENCE [LARGE SCALE GENOMIC DNA]</scope>
    <source>
        <strain evidence="1 2">JCM 4395</strain>
    </source>
</reference>
<evidence type="ECO:0000313" key="2">
    <source>
        <dbReference type="Proteomes" id="UP001501777"/>
    </source>
</evidence>
<sequence>MVEIVTTTGYYIMPAGLLNGLGVDIDPSGEQFLGLAGGTPD</sequence>
<gene>
    <name evidence="1" type="ORF">GCM10010276_82650</name>
</gene>
<organism evidence="1 2">
    <name type="scientific">Streptomyces longisporus</name>
    <dbReference type="NCBI Taxonomy" id="1948"/>
    <lineage>
        <taxon>Bacteria</taxon>
        <taxon>Bacillati</taxon>
        <taxon>Actinomycetota</taxon>
        <taxon>Actinomycetes</taxon>
        <taxon>Kitasatosporales</taxon>
        <taxon>Streptomycetaceae</taxon>
        <taxon>Streptomyces</taxon>
    </lineage>
</organism>
<proteinExistence type="predicted"/>
<evidence type="ECO:0000313" key="1">
    <source>
        <dbReference type="EMBL" id="GAA2519958.1"/>
    </source>
</evidence>
<dbReference type="RefSeq" id="WP_344406308.1">
    <property type="nucleotide sequence ID" value="NZ_BAAASG010000028.1"/>
</dbReference>
<keyword evidence="2" id="KW-1185">Reference proteome</keyword>